<accession>A0A081AG14</accession>
<sequence>MKFTNKDLCSLLFTDLSPSQSRCNTCSKVYKSGNGYTNQVHHLLKHHPDYHDLAVAAFRKGNRFGVTLPDQRTNDIFRWIEWCVMERMPVSFCERPLVRKNVKMDPISAETLQKYLDLVYLHVRETVAATLPDAFGLALDGWSRGGRHFMTIMAVFDDASVDQPSQRNPNYDENSQCLSRRYVLLAFCPLGDEEDL</sequence>
<evidence type="ECO:0000313" key="1">
    <source>
        <dbReference type="EMBL" id="ETO77825.1"/>
    </source>
</evidence>
<dbReference type="Proteomes" id="UP000028582">
    <property type="component" value="Unassembled WGS sequence"/>
</dbReference>
<organism evidence="1 2">
    <name type="scientific">Phytophthora nicotianae P1976</name>
    <dbReference type="NCBI Taxonomy" id="1317066"/>
    <lineage>
        <taxon>Eukaryota</taxon>
        <taxon>Sar</taxon>
        <taxon>Stramenopiles</taxon>
        <taxon>Oomycota</taxon>
        <taxon>Peronosporomycetes</taxon>
        <taxon>Peronosporales</taxon>
        <taxon>Peronosporaceae</taxon>
        <taxon>Phytophthora</taxon>
    </lineage>
</organism>
<comment type="caution">
    <text evidence="1">The sequence shown here is derived from an EMBL/GenBank/DDBJ whole genome shotgun (WGS) entry which is preliminary data.</text>
</comment>
<dbReference type="EMBL" id="ANJA01001280">
    <property type="protein sequence ID" value="ETO77825.1"/>
    <property type="molecule type" value="Genomic_DNA"/>
</dbReference>
<evidence type="ECO:0008006" key="3">
    <source>
        <dbReference type="Google" id="ProtNLM"/>
    </source>
</evidence>
<dbReference type="PANTHER" id="PTHR40866">
    <property type="entry name" value="BED-TYPE DOMAIN-CONTAINING PROTEIN"/>
    <property type="match status" value="1"/>
</dbReference>
<dbReference type="OrthoDB" id="110124at2759"/>
<protein>
    <recommendedName>
        <fullName evidence="3">BED-type domain-containing protein</fullName>
    </recommendedName>
</protein>
<dbReference type="AlphaFoldDB" id="A0A081AG14"/>
<evidence type="ECO:0000313" key="2">
    <source>
        <dbReference type="Proteomes" id="UP000028582"/>
    </source>
</evidence>
<reference evidence="1 2" key="1">
    <citation type="submission" date="2013-11" db="EMBL/GenBank/DDBJ databases">
        <title>The Genome Sequence of Phytophthora parasitica P1976.</title>
        <authorList>
            <consortium name="The Broad Institute Genomics Platform"/>
            <person name="Russ C."/>
            <person name="Tyler B."/>
            <person name="Panabieres F."/>
            <person name="Shan W."/>
            <person name="Tripathy S."/>
            <person name="Grunwald N."/>
            <person name="Machado M."/>
            <person name="Johnson C.S."/>
            <person name="Walker B."/>
            <person name="Young S."/>
            <person name="Zeng Q."/>
            <person name="Gargeya S."/>
            <person name="Fitzgerald M."/>
            <person name="Haas B."/>
            <person name="Abouelleil A."/>
            <person name="Allen A.W."/>
            <person name="Alvarado L."/>
            <person name="Arachchi H.M."/>
            <person name="Berlin A.M."/>
            <person name="Chapman S.B."/>
            <person name="Gainer-Dewar J."/>
            <person name="Goldberg J."/>
            <person name="Griggs A."/>
            <person name="Gujja S."/>
            <person name="Hansen M."/>
            <person name="Howarth C."/>
            <person name="Imamovic A."/>
            <person name="Ireland A."/>
            <person name="Larimer J."/>
            <person name="McCowan C."/>
            <person name="Murphy C."/>
            <person name="Pearson M."/>
            <person name="Poon T.W."/>
            <person name="Priest M."/>
            <person name="Roberts A."/>
            <person name="Saif S."/>
            <person name="Shea T."/>
            <person name="Sisk P."/>
            <person name="Sykes S."/>
            <person name="Wortman J."/>
            <person name="Nusbaum C."/>
            <person name="Birren B."/>
        </authorList>
    </citation>
    <scope>NUCLEOTIDE SEQUENCE [LARGE SCALE GENOMIC DNA]</scope>
    <source>
        <strain evidence="1 2">P1976</strain>
    </source>
</reference>
<dbReference type="PANTHER" id="PTHR40866:SF1">
    <property type="entry name" value="BED-TYPE DOMAIN-CONTAINING PROTEIN"/>
    <property type="match status" value="1"/>
</dbReference>
<proteinExistence type="predicted"/>
<name>A0A081AG14_PHYNI</name>
<feature type="non-terminal residue" evidence="1">
    <location>
        <position position="196"/>
    </location>
</feature>
<gene>
    <name evidence="1" type="ORF">F444_07046</name>
</gene>